<keyword evidence="2" id="KW-0819">tRNA processing</keyword>
<dbReference type="InterPro" id="IPR056842">
    <property type="entry name" value="THADA-like_TPR_C"/>
</dbReference>
<dbReference type="Pfam" id="PF25150">
    <property type="entry name" value="TPR_Trm732"/>
    <property type="match status" value="1"/>
</dbReference>
<evidence type="ECO:0000259" key="3">
    <source>
        <dbReference type="Pfam" id="PF10350"/>
    </source>
</evidence>
<feature type="domain" description="tRNA (32-2'-O)-methyltransferase regulator THADA-like C-terminal TPR repeats region" evidence="5">
    <location>
        <begin position="880"/>
        <end position="1023"/>
    </location>
</feature>
<gene>
    <name evidence="6" type="ORF">GQ602_005038</name>
</gene>
<dbReference type="InterPro" id="IPR019442">
    <property type="entry name" value="THADA/TRM732_DUF2428"/>
</dbReference>
<evidence type="ECO:0000313" key="7">
    <source>
        <dbReference type="Proteomes" id="UP000562929"/>
    </source>
</evidence>
<dbReference type="Proteomes" id="UP000562929">
    <property type="component" value="Unassembled WGS sequence"/>
</dbReference>
<evidence type="ECO:0000256" key="2">
    <source>
        <dbReference type="ARBA" id="ARBA00022694"/>
    </source>
</evidence>
<keyword evidence="7" id="KW-1185">Reference proteome</keyword>
<dbReference type="GO" id="GO:0005829">
    <property type="term" value="C:cytosol"/>
    <property type="evidence" value="ECO:0007669"/>
    <property type="project" value="TreeGrafter"/>
</dbReference>
<reference evidence="6 7" key="1">
    <citation type="journal article" date="2020" name="G3 (Bethesda)">
        <title>Genetic Underpinnings of Host Manipulation by Ophiocordyceps as Revealed by Comparative Transcriptomics.</title>
        <authorList>
            <person name="Will I."/>
            <person name="Das B."/>
            <person name="Trinh T."/>
            <person name="Brachmann A."/>
            <person name="Ohm R.A."/>
            <person name="de Bekker C."/>
        </authorList>
    </citation>
    <scope>NUCLEOTIDE SEQUENCE [LARGE SCALE GENOMIC DNA]</scope>
    <source>
        <strain evidence="6 7">EC05</strain>
    </source>
</reference>
<evidence type="ECO:0000313" key="6">
    <source>
        <dbReference type="EMBL" id="KAF4585733.1"/>
    </source>
</evidence>
<evidence type="ECO:0000259" key="5">
    <source>
        <dbReference type="Pfam" id="PF25151"/>
    </source>
</evidence>
<sequence length="1493" mass="165709">MEEPTIHEAETISWLEKQDSATQKSRAAALFETLLREAKQPETASGPACVRLVGLVTKASRSESELLRCWAVSEPVALALFRFYVDWHDRDRHRAAKTVLELMAMSVKKNSDREAAGRTVRVMVENLVLTVSTRSVKPAAKSAMECLDFFLRNGVLTLDDVYATYLTQREELAGLDGCSVWRHFVSELFRWMALHFVSLSAGRLILSVYRLWRRGETQAPDGPDLETWFRWLADFALGDATLVEPIRNYILVPLFKDDGTEGMRFLKMVNDAVGSLDLSTTVFQLATLESGKRAGLVDCGSAEEGNGSDGVSPLIICPNILDGFLAHPDERVRILALSLLVTSPSTTSPYSVDALHILRTHLGSLFSEPNAKVREETSAKLRDMYRRLCGAIHALKRDQSRLKDKSSAGDGNSVSQPVSVNHVGFPCMGRREDYLKHHVEFHRAYLTFLCHELVPTASYQRHIASLKAVNSILRMEKEAKPFWKTEEEQVFLNSFDDKWARALFDLLMDPFHDVRGEAAKALGAVFGDARFQQPALGDSDERKRMVDSIVEVSRRAEEMARRTARADHSDGVSKAQQLLYRSLSSGEDQMLFLRQKVDQLARKVSAAESHLGRAVLQEPLHGDLASLNRLWQVVVQTKLPEYRLVDVTALQSDLASLCERLWTAVRDVLCFDSPEGHLPQDLEDIEGLETKSLLSFSFRAVNEASNLLRTVVLTARNRGRVGFVAPSEEVFGRIGGLAFDQLANLRHRGALTTVGLLFAAFCQQARNMGAGLDGWYQGTIKLLFSFTSTTRRSAGLPIIVTGILSANTGPPFREVMDRLISIASEEVQVSETASIPQVHAYNCLRDIFKVSTCGRPWEVYLSPCLRLAASGLRSETWAIRNSGLMLLRSLVDCLFGSHESRAMMEAGWDGKANRLAYHRYPGVADVLREVLVSGHETLESGISVLEMIRRGGPPSELDGEIEAEVRKYLACSVWQVRELAAKTLCSCLLNRPWFRAVEDLLEEALRGKNPNQVHGALLTVKAIVERLDRVAAEKLRAECVDLAGFLARSSVESLFAYCPDVVAAYLQVVDTIWAVQRANSWETTSLTPFLQQGPGSVLLTRAALMHNVYAASVEDDAIDRLRALLLNQRDVDITSILHEVAHLLHPTASDQTLTGLAELYIDVCFQDYTAEVESQALQNLVACLDSLLARNKANNMPQEPLKKLWIRLCSRSMGPAVSTEAIRLSGAMAVLNGSSALRAWGRMMAETGSDEQPLDMRLAASHALRSYFTSRTDIDGEDSLPALVALYDALGDDDDEVRDVAAEAASSLIGQKLVPIEAANRLLQWLARRLGHTLSFRCLAAHRIVNHRLNPPADWEPASQALDRATQTDDSLFLVEKQNLFTDPMRETSRWLAILRTISPPTTDLSILRLDAWLAEGMLPLRNLAGGDDGPLGWASDPRVFAVCARLVLGVVALRELGMSAVLREEVKETREVLCRRGVSKLLVGAWEDLIVD</sequence>
<dbReference type="Gene3D" id="1.25.10.10">
    <property type="entry name" value="Leucine-rich Repeat Variant"/>
    <property type="match status" value="1"/>
</dbReference>
<comment type="similarity">
    <text evidence="1">Belongs to the THADA family.</text>
</comment>
<dbReference type="PANTHER" id="PTHR14387:SF0">
    <property type="entry name" value="DUF2428 DOMAIN-CONTAINING PROTEIN"/>
    <property type="match status" value="1"/>
</dbReference>
<dbReference type="GO" id="GO:0030488">
    <property type="term" value="P:tRNA methylation"/>
    <property type="evidence" value="ECO:0007669"/>
    <property type="project" value="TreeGrafter"/>
</dbReference>
<dbReference type="PANTHER" id="PTHR14387">
    <property type="entry name" value="THADA/DEATH RECEPTOR INTERACTING PROTEIN"/>
    <property type="match status" value="1"/>
</dbReference>
<protein>
    <submittedName>
        <fullName evidence="6">HEAT repeat protein</fullName>
    </submittedName>
</protein>
<evidence type="ECO:0000259" key="4">
    <source>
        <dbReference type="Pfam" id="PF25150"/>
    </source>
</evidence>
<comment type="caution">
    <text evidence="6">The sequence shown here is derived from an EMBL/GenBank/DDBJ whole genome shotgun (WGS) entry which is preliminary data.</text>
</comment>
<proteinExistence type="inferred from homology"/>
<dbReference type="InterPro" id="IPR016024">
    <property type="entry name" value="ARM-type_fold"/>
</dbReference>
<accession>A0A8H4Q4Y7</accession>
<dbReference type="InterPro" id="IPR056843">
    <property type="entry name" value="THADA-like_TPR"/>
</dbReference>
<dbReference type="OrthoDB" id="73997at2759"/>
<dbReference type="EMBL" id="JAACLJ010000005">
    <property type="protein sequence ID" value="KAF4585733.1"/>
    <property type="molecule type" value="Genomic_DNA"/>
</dbReference>
<dbReference type="Pfam" id="PF10350">
    <property type="entry name" value="DUF2428"/>
    <property type="match status" value="1"/>
</dbReference>
<dbReference type="Pfam" id="PF26523">
    <property type="entry name" value="Trm732_C"/>
    <property type="match status" value="1"/>
</dbReference>
<dbReference type="SUPFAM" id="SSF48371">
    <property type="entry name" value="ARM repeat"/>
    <property type="match status" value="1"/>
</dbReference>
<dbReference type="Pfam" id="PF25151">
    <property type="entry name" value="TPR_Trm732_C"/>
    <property type="match status" value="1"/>
</dbReference>
<name>A0A8H4Q4Y7_9HYPO</name>
<evidence type="ECO:0000256" key="1">
    <source>
        <dbReference type="ARBA" id="ARBA00010409"/>
    </source>
</evidence>
<dbReference type="InterPro" id="IPR011989">
    <property type="entry name" value="ARM-like"/>
</dbReference>
<feature type="domain" description="tRNA (32-2'-O)-methyltransferase regulator THADA-like TPR repeats region" evidence="4">
    <location>
        <begin position="226"/>
        <end position="515"/>
    </location>
</feature>
<organism evidence="6 7">
    <name type="scientific">Ophiocordyceps camponoti-floridani</name>
    <dbReference type="NCBI Taxonomy" id="2030778"/>
    <lineage>
        <taxon>Eukaryota</taxon>
        <taxon>Fungi</taxon>
        <taxon>Dikarya</taxon>
        <taxon>Ascomycota</taxon>
        <taxon>Pezizomycotina</taxon>
        <taxon>Sordariomycetes</taxon>
        <taxon>Hypocreomycetidae</taxon>
        <taxon>Hypocreales</taxon>
        <taxon>Ophiocordycipitaceae</taxon>
        <taxon>Ophiocordyceps</taxon>
    </lineage>
</organism>
<dbReference type="InterPro" id="IPR051954">
    <property type="entry name" value="tRNA_methyltransferase_THADA"/>
</dbReference>
<feature type="domain" description="DUF2428" evidence="3">
    <location>
        <begin position="650"/>
        <end position="878"/>
    </location>
</feature>